<name>A0A918S119_9GAMM</name>
<dbReference type="AlphaFoldDB" id="A0A918S119"/>
<evidence type="ECO:0000313" key="2">
    <source>
        <dbReference type="Proteomes" id="UP000614811"/>
    </source>
</evidence>
<dbReference type="EMBL" id="BMXA01000007">
    <property type="protein sequence ID" value="GHA18736.1"/>
    <property type="molecule type" value="Genomic_DNA"/>
</dbReference>
<dbReference type="RefSeq" id="WP_189402569.1">
    <property type="nucleotide sequence ID" value="NZ_BMXA01000007.1"/>
</dbReference>
<reference evidence="1" key="2">
    <citation type="submission" date="2020-09" db="EMBL/GenBank/DDBJ databases">
        <authorList>
            <person name="Sun Q."/>
            <person name="Kim S."/>
        </authorList>
    </citation>
    <scope>NUCLEOTIDE SEQUENCE</scope>
    <source>
        <strain evidence="1">KCTC 12711</strain>
    </source>
</reference>
<reference evidence="1" key="1">
    <citation type="journal article" date="2014" name="Int. J. Syst. Evol. Microbiol.">
        <title>Complete genome sequence of Corynebacterium casei LMG S-19264T (=DSM 44701T), isolated from a smear-ripened cheese.</title>
        <authorList>
            <consortium name="US DOE Joint Genome Institute (JGI-PGF)"/>
            <person name="Walter F."/>
            <person name="Albersmeier A."/>
            <person name="Kalinowski J."/>
            <person name="Ruckert C."/>
        </authorList>
    </citation>
    <scope>NUCLEOTIDE SEQUENCE</scope>
    <source>
        <strain evidence="1">KCTC 12711</strain>
    </source>
</reference>
<comment type="caution">
    <text evidence="1">The sequence shown here is derived from an EMBL/GenBank/DDBJ whole genome shotgun (WGS) entry which is preliminary data.</text>
</comment>
<dbReference type="Proteomes" id="UP000614811">
    <property type="component" value="Unassembled WGS sequence"/>
</dbReference>
<organism evidence="1 2">
    <name type="scientific">Arenicella chitinivorans</name>
    <dbReference type="NCBI Taxonomy" id="1329800"/>
    <lineage>
        <taxon>Bacteria</taxon>
        <taxon>Pseudomonadati</taxon>
        <taxon>Pseudomonadota</taxon>
        <taxon>Gammaproteobacteria</taxon>
        <taxon>Arenicellales</taxon>
        <taxon>Arenicellaceae</taxon>
        <taxon>Arenicella</taxon>
    </lineage>
</organism>
<protein>
    <submittedName>
        <fullName evidence="1">Uncharacterized protein</fullName>
    </submittedName>
</protein>
<accession>A0A918S119</accession>
<gene>
    <name evidence="1" type="ORF">GCM10008090_30430</name>
</gene>
<keyword evidence="2" id="KW-1185">Reference proteome</keyword>
<evidence type="ECO:0000313" key="1">
    <source>
        <dbReference type="EMBL" id="GHA18736.1"/>
    </source>
</evidence>
<sequence length="141" mass="14912">MPDCSGYGFGLEINMCVDGEVGAGNYAQVTFSINETLNTNFHTDSITRSWDGSRTVFDVTSEMSSYGGYGSANCTTKAARITIIPDANTNTGTLLIEFELDGCGAAPSSYSPQVVENCGGIGPYIISEMTTYTLDQPACVV</sequence>
<proteinExistence type="predicted"/>